<evidence type="ECO:0000256" key="5">
    <source>
        <dbReference type="ARBA" id="ARBA00022801"/>
    </source>
</evidence>
<dbReference type="InterPro" id="IPR036779">
    <property type="entry name" value="LysM_dom_sf"/>
</dbReference>
<evidence type="ECO:0000259" key="11">
    <source>
        <dbReference type="PROSITE" id="PS52035"/>
    </source>
</evidence>
<feature type="domain" description="Peptidase M14" evidence="11">
    <location>
        <begin position="108"/>
        <end position="394"/>
    </location>
</feature>
<dbReference type="Gene3D" id="3.10.350.10">
    <property type="entry name" value="LysM domain"/>
    <property type="match status" value="2"/>
</dbReference>
<keyword evidence="4" id="KW-0479">Metal-binding</keyword>
<dbReference type="SMART" id="SM00257">
    <property type="entry name" value="LysM"/>
    <property type="match status" value="2"/>
</dbReference>
<feature type="region of interest" description="Disordered" evidence="9">
    <location>
        <begin position="265"/>
        <end position="284"/>
    </location>
</feature>
<dbReference type="InterPro" id="IPR000834">
    <property type="entry name" value="Peptidase_M14"/>
</dbReference>
<name>A0ABS9UFP1_9BACL</name>
<dbReference type="CDD" id="cd00118">
    <property type="entry name" value="LysM"/>
    <property type="match status" value="1"/>
</dbReference>
<evidence type="ECO:0000313" key="13">
    <source>
        <dbReference type="Proteomes" id="UP001316087"/>
    </source>
</evidence>
<feature type="domain" description="LysM" evidence="10">
    <location>
        <begin position="51"/>
        <end position="95"/>
    </location>
</feature>
<dbReference type="PANTHER" id="PTHR11705">
    <property type="entry name" value="PROTEASE FAMILY M14 CARBOXYPEPTIDASE A,B"/>
    <property type="match status" value="1"/>
</dbReference>
<dbReference type="Pfam" id="PF00246">
    <property type="entry name" value="Peptidase_M14"/>
    <property type="match status" value="1"/>
</dbReference>
<dbReference type="InterPro" id="IPR034274">
    <property type="entry name" value="ENP1_M14_CPD"/>
</dbReference>
<evidence type="ECO:0000256" key="2">
    <source>
        <dbReference type="ARBA" id="ARBA00005988"/>
    </source>
</evidence>
<evidence type="ECO:0000256" key="1">
    <source>
        <dbReference type="ARBA" id="ARBA00001947"/>
    </source>
</evidence>
<dbReference type="PROSITE" id="PS52035">
    <property type="entry name" value="PEPTIDASE_M14"/>
    <property type="match status" value="1"/>
</dbReference>
<evidence type="ECO:0000256" key="8">
    <source>
        <dbReference type="PROSITE-ProRule" id="PRU01379"/>
    </source>
</evidence>
<dbReference type="InterPro" id="IPR018392">
    <property type="entry name" value="LysM"/>
</dbReference>
<gene>
    <name evidence="12" type="ORF">LZ480_14895</name>
</gene>
<feature type="active site" description="Proton donor/acceptor" evidence="8">
    <location>
        <position position="366"/>
    </location>
</feature>
<evidence type="ECO:0000256" key="4">
    <source>
        <dbReference type="ARBA" id="ARBA00022723"/>
    </source>
</evidence>
<reference evidence="12 13" key="1">
    <citation type="submission" date="2022-03" db="EMBL/GenBank/DDBJ databases">
        <authorList>
            <person name="Jo J.-H."/>
            <person name="Im W.-T."/>
        </authorList>
    </citation>
    <scope>NUCLEOTIDE SEQUENCE [LARGE SCALE GENOMIC DNA]</scope>
    <source>
        <strain evidence="12 13">MA9</strain>
    </source>
</reference>
<proteinExistence type="inferred from homology"/>
<comment type="cofactor">
    <cofactor evidence="1">
        <name>Zn(2+)</name>
        <dbReference type="ChEBI" id="CHEBI:29105"/>
    </cofactor>
</comment>
<dbReference type="RefSeq" id="WP_241370334.1">
    <property type="nucleotide sequence ID" value="NZ_JAKZFC010000006.1"/>
</dbReference>
<protein>
    <submittedName>
        <fullName evidence="12">LysM peptidoglycan-binding domain-containing protein</fullName>
    </submittedName>
</protein>
<dbReference type="CDD" id="cd06229">
    <property type="entry name" value="M14_Endopeptidase_I"/>
    <property type="match status" value="1"/>
</dbReference>
<keyword evidence="13" id="KW-1185">Reference proteome</keyword>
<comment type="caution">
    <text evidence="12">The sequence shown here is derived from an EMBL/GenBank/DDBJ whole genome shotgun (WGS) entry which is preliminary data.</text>
</comment>
<comment type="similarity">
    <text evidence="2 8">Belongs to the peptidase M14 family.</text>
</comment>
<dbReference type="InterPro" id="IPR057246">
    <property type="entry name" value="CARBOXYPEPT_ZN_1"/>
</dbReference>
<dbReference type="EMBL" id="JAKZFC010000006">
    <property type="protein sequence ID" value="MCH7323162.1"/>
    <property type="molecule type" value="Genomic_DNA"/>
</dbReference>
<evidence type="ECO:0000313" key="12">
    <source>
        <dbReference type="EMBL" id="MCH7323162.1"/>
    </source>
</evidence>
<dbReference type="PANTHER" id="PTHR11705:SF143">
    <property type="entry name" value="SLL0236 PROTEIN"/>
    <property type="match status" value="1"/>
</dbReference>
<organism evidence="12 13">
    <name type="scientific">Solibacillus palustris</name>
    <dbReference type="NCBI Taxonomy" id="2908203"/>
    <lineage>
        <taxon>Bacteria</taxon>
        <taxon>Bacillati</taxon>
        <taxon>Bacillota</taxon>
        <taxon>Bacilli</taxon>
        <taxon>Bacillales</taxon>
        <taxon>Caryophanaceae</taxon>
        <taxon>Solibacillus</taxon>
    </lineage>
</organism>
<dbReference type="PROSITE" id="PS00132">
    <property type="entry name" value="CARBOXYPEPT_ZN_1"/>
    <property type="match status" value="1"/>
</dbReference>
<dbReference type="SMART" id="SM00631">
    <property type="entry name" value="Zn_pept"/>
    <property type="match status" value="1"/>
</dbReference>
<evidence type="ECO:0000256" key="9">
    <source>
        <dbReference type="SAM" id="MobiDB-lite"/>
    </source>
</evidence>
<dbReference type="PROSITE" id="PS51782">
    <property type="entry name" value="LYSM"/>
    <property type="match status" value="2"/>
</dbReference>
<keyword evidence="7" id="KW-0482">Metalloprotease</keyword>
<accession>A0ABS9UFP1</accession>
<feature type="domain" description="LysM" evidence="10">
    <location>
        <begin position="1"/>
        <end position="45"/>
    </location>
</feature>
<dbReference type="SUPFAM" id="SSF54106">
    <property type="entry name" value="LysM domain"/>
    <property type="match status" value="1"/>
</dbReference>
<keyword evidence="6" id="KW-0862">Zinc</keyword>
<evidence type="ECO:0000256" key="3">
    <source>
        <dbReference type="ARBA" id="ARBA00022670"/>
    </source>
</evidence>
<evidence type="ECO:0000256" key="6">
    <source>
        <dbReference type="ARBA" id="ARBA00022833"/>
    </source>
</evidence>
<evidence type="ECO:0000259" key="10">
    <source>
        <dbReference type="PROSITE" id="PS51782"/>
    </source>
</evidence>
<keyword evidence="3" id="KW-0645">Protease</keyword>
<sequence>MDVFIRPGDSIWYYSQVFKLPLQLIIDSNPNINAQALKINQKVKIPGYVTNQYTIQRGDSIWAIAQRINMPTDAIYLLNPTLNPNRLQIGQVIVLPIRVTWRVVNGKQNYDYSTMMNDISTLQMIYPFLINKSIGNSVLGNKIPGLHIGSGQKRVHFNASFHANEWITTPIVMTFLNDYLLSLTNNGSIRGLYTLPLYLQTNLSIVPMVNPDGVDLVLNGPPTNETIRTNLIEWNGESADFSGWKANINGVDLNDQFPAEWELERENNPKTPGPRDYGGESPLSQPESIAMAELTREMDFARVLAFHTQGEVIYWGFQGLEPPESEQLVNEFARVSGYEPVQTIDSYAGYKDWFIQDWRRPGFTIELGLGTNPLPISQFDEIYEEALGIFLVALYW</sequence>
<dbReference type="Pfam" id="PF01476">
    <property type="entry name" value="LysM"/>
    <property type="match status" value="2"/>
</dbReference>
<dbReference type="SUPFAM" id="SSF53187">
    <property type="entry name" value="Zn-dependent exopeptidases"/>
    <property type="match status" value="1"/>
</dbReference>
<dbReference type="Proteomes" id="UP001316087">
    <property type="component" value="Unassembled WGS sequence"/>
</dbReference>
<dbReference type="Gene3D" id="3.40.630.10">
    <property type="entry name" value="Zn peptidases"/>
    <property type="match status" value="1"/>
</dbReference>
<evidence type="ECO:0000256" key="7">
    <source>
        <dbReference type="ARBA" id="ARBA00023049"/>
    </source>
</evidence>
<keyword evidence="5" id="KW-0378">Hydrolase</keyword>